<proteinExistence type="predicted"/>
<dbReference type="Pfam" id="PF11319">
    <property type="entry name" value="VasI"/>
    <property type="match status" value="1"/>
</dbReference>
<dbReference type="Proteomes" id="UP000809529">
    <property type="component" value="Unassembled WGS sequence"/>
</dbReference>
<organism evidence="1 2">
    <name type="scientific">Pseudomonas weihenstephanensis</name>
    <dbReference type="NCBI Taxonomy" id="1608994"/>
    <lineage>
        <taxon>Bacteria</taxon>
        <taxon>Pseudomonadati</taxon>
        <taxon>Pseudomonadota</taxon>
        <taxon>Gammaproteobacteria</taxon>
        <taxon>Pseudomonadales</taxon>
        <taxon>Pseudomonadaceae</taxon>
        <taxon>Pseudomonas</taxon>
    </lineage>
</organism>
<dbReference type="NCBIfam" id="TIGR03360">
    <property type="entry name" value="VI_minor_1"/>
    <property type="match status" value="1"/>
</dbReference>
<dbReference type="EMBL" id="JAAEBW010000012">
    <property type="protein sequence ID" value="MBM1197173.1"/>
    <property type="molecule type" value="Genomic_DNA"/>
</dbReference>
<evidence type="ECO:0000313" key="1">
    <source>
        <dbReference type="EMBL" id="MBM1197173.1"/>
    </source>
</evidence>
<sequence>MGCAVQVHAAPARDCTAVVSGLERLACFDQAAGTPARVPPVSSSRTAPARSTGLAGWVQANEVQRLPEDSRFLLSRWRVSTAPLQPQLLISAPALGAVGMRPHLVISCQSGISTLQLLMAEPVVPNRIRLRVFKDGRPLAPAREWRVLDTGKVIDAGRGLPAIDLLRGMGGGQRLRLESDYPSLDGVMFDADGLGALIEQERQLCRW</sequence>
<protein>
    <submittedName>
        <fullName evidence="1">Type VI secretion system-associated protein TagO</fullName>
    </submittedName>
</protein>
<gene>
    <name evidence="1" type="primary">tagO</name>
    <name evidence="1" type="ORF">GYN02_18585</name>
</gene>
<comment type="caution">
    <text evidence="1">The sequence shown here is derived from an EMBL/GenBank/DDBJ whole genome shotgun (WGS) entry which is preliminary data.</text>
</comment>
<dbReference type="InterPro" id="IPR017738">
    <property type="entry name" value="T6SS-assoc_VCA0118"/>
</dbReference>
<reference evidence="1 2" key="1">
    <citation type="submission" date="2020-01" db="EMBL/GenBank/DDBJ databases">
        <title>Comparative genomics of meat spoilage bacteria.</title>
        <authorList>
            <person name="Hilgarth M."/>
            <person name="Vogel R.F."/>
        </authorList>
    </citation>
    <scope>NUCLEOTIDE SEQUENCE [LARGE SCALE GENOMIC DNA]</scope>
    <source>
        <strain evidence="1 2">TMW2.2077</strain>
    </source>
</reference>
<name>A0ABS1ZL20_9PSED</name>
<evidence type="ECO:0000313" key="2">
    <source>
        <dbReference type="Proteomes" id="UP000809529"/>
    </source>
</evidence>
<accession>A0ABS1ZL20</accession>
<keyword evidence="2" id="KW-1185">Reference proteome</keyword>